<dbReference type="InterPro" id="IPR003593">
    <property type="entry name" value="AAA+_ATPase"/>
</dbReference>
<proteinExistence type="predicted"/>
<dbReference type="Pfam" id="PF19568">
    <property type="entry name" value="Spore_III_AA"/>
    <property type="match status" value="1"/>
</dbReference>
<organism evidence="4 5">
    <name type="scientific">Hominimerdicola aceti</name>
    <dbReference type="NCBI Taxonomy" id="2981726"/>
    <lineage>
        <taxon>Bacteria</taxon>
        <taxon>Bacillati</taxon>
        <taxon>Bacillota</taxon>
        <taxon>Clostridia</taxon>
        <taxon>Eubacteriales</taxon>
        <taxon>Oscillospiraceae</taxon>
        <taxon>Hominimerdicola</taxon>
    </lineage>
</organism>
<dbReference type="AlphaFoldDB" id="A0AAE3IIM5"/>
<evidence type="ECO:0000313" key="4">
    <source>
        <dbReference type="EMBL" id="MCU6704793.1"/>
    </source>
</evidence>
<gene>
    <name evidence="4" type="ORF">OCV57_02475</name>
</gene>
<dbReference type="RefSeq" id="WP_267300372.1">
    <property type="nucleotide sequence ID" value="NZ_JAOQJZ010000002.1"/>
</dbReference>
<accession>A0AAE3IIM5</accession>
<dbReference type="PANTHER" id="PTHR20953:SF3">
    <property type="entry name" value="P-LOOP CONTAINING NUCLEOSIDE TRIPHOSPHATE HYDROLASES SUPERFAMILY PROTEIN"/>
    <property type="match status" value="1"/>
</dbReference>
<dbReference type="PANTHER" id="PTHR20953">
    <property type="entry name" value="KINASE-RELATED"/>
    <property type="match status" value="1"/>
</dbReference>
<keyword evidence="5" id="KW-1185">Reference proteome</keyword>
<dbReference type="InterPro" id="IPR045735">
    <property type="entry name" value="Spore_III_AA_AAA+_ATPase"/>
</dbReference>
<evidence type="ECO:0000313" key="5">
    <source>
        <dbReference type="Proteomes" id="UP001208131"/>
    </source>
</evidence>
<feature type="domain" description="AAA+ ATPase" evidence="3">
    <location>
        <begin position="157"/>
        <end position="298"/>
    </location>
</feature>
<dbReference type="SMART" id="SM00382">
    <property type="entry name" value="AAA"/>
    <property type="match status" value="1"/>
</dbReference>
<keyword evidence="1" id="KW-0547">Nucleotide-binding</keyword>
<dbReference type="EMBL" id="JAOQJZ010000002">
    <property type="protein sequence ID" value="MCU6704793.1"/>
    <property type="molecule type" value="Genomic_DNA"/>
</dbReference>
<dbReference type="InterPro" id="IPR027417">
    <property type="entry name" value="P-loop_NTPase"/>
</dbReference>
<reference evidence="4 5" key="1">
    <citation type="journal article" date="2021" name="ISME Commun">
        <title>Automated analysis of genomic sequences facilitates high-throughput and comprehensive description of bacteria.</title>
        <authorList>
            <person name="Hitch T.C.A."/>
        </authorList>
    </citation>
    <scope>NUCLEOTIDE SEQUENCE [LARGE SCALE GENOMIC DNA]</scope>
    <source>
        <strain evidence="4 5">Sanger_31</strain>
    </source>
</reference>
<evidence type="ECO:0000256" key="2">
    <source>
        <dbReference type="ARBA" id="ARBA00022840"/>
    </source>
</evidence>
<protein>
    <submittedName>
        <fullName evidence="4">Stage III sporulation protein AA</fullName>
    </submittedName>
</protein>
<sequence length="311" mass="34587">MIREVSKIKYVYELLTPRIRGAIMSVPEIERDRIQEIRLRRGRRLSVTIFSKEYFVNDNGRLMNNIGDSVQVTTDDIETTYQRAFQNSLHSFHREIARGYITVSGGCRVGFCGTAVLDPARSYAVESVKNISSLNIRIAREMIGSSDEIYAKCFSDKPMSLLIASPPSGGKTTVLRDLARKLGERWRVALIDERNEFAATVAGEPQNLIGAMTDVFNSYNKYEGIMTAVKVMSPQILICDEIGSSEDNEALQYALNSGVKLIASCHASSLDELKKRRYISKLIKDKAFDALAVLGTGTMCGRLVSFTKTGA</sequence>
<dbReference type="Gene3D" id="3.40.50.300">
    <property type="entry name" value="P-loop containing nucleotide triphosphate hydrolases"/>
    <property type="match status" value="1"/>
</dbReference>
<comment type="caution">
    <text evidence="4">The sequence shown here is derived from an EMBL/GenBank/DDBJ whole genome shotgun (WGS) entry which is preliminary data.</text>
</comment>
<name>A0AAE3IIM5_9FIRM</name>
<evidence type="ECO:0000256" key="1">
    <source>
        <dbReference type="ARBA" id="ARBA00022741"/>
    </source>
</evidence>
<dbReference type="Proteomes" id="UP001208131">
    <property type="component" value="Unassembled WGS sequence"/>
</dbReference>
<dbReference type="SUPFAM" id="SSF52540">
    <property type="entry name" value="P-loop containing nucleoside triphosphate hydrolases"/>
    <property type="match status" value="1"/>
</dbReference>
<keyword evidence="2" id="KW-0067">ATP-binding</keyword>
<dbReference type="GO" id="GO:0005524">
    <property type="term" value="F:ATP binding"/>
    <property type="evidence" value="ECO:0007669"/>
    <property type="project" value="UniProtKB-KW"/>
</dbReference>
<evidence type="ECO:0000259" key="3">
    <source>
        <dbReference type="SMART" id="SM00382"/>
    </source>
</evidence>